<comment type="caution">
    <text evidence="3">The sequence shown here is derived from an EMBL/GenBank/DDBJ whole genome shotgun (WGS) entry which is preliminary data.</text>
</comment>
<keyword evidence="4" id="KW-1185">Reference proteome</keyword>
<dbReference type="PANTHER" id="PTHR43669:SF3">
    <property type="entry name" value="ALCOHOL DEHYDROGENASE, PUTATIVE (AFU_ORTHOLOGUE AFUA_3G03445)-RELATED"/>
    <property type="match status" value="1"/>
</dbReference>
<accession>A0ABV2CZW3</accession>
<reference evidence="3 4" key="1">
    <citation type="submission" date="2024-07" db="EMBL/GenBank/DDBJ databases">
        <title>Novosphingobium kalidii RD2P27.</title>
        <authorList>
            <person name="Sun J.-Q."/>
        </authorList>
    </citation>
    <scope>NUCLEOTIDE SEQUENCE [LARGE SCALE GENOMIC DNA]</scope>
    <source>
        <strain evidence="3 4">RD2P27</strain>
    </source>
</reference>
<organism evidence="3 4">
    <name type="scientific">Novosphingobium kalidii</name>
    <dbReference type="NCBI Taxonomy" id="3230299"/>
    <lineage>
        <taxon>Bacteria</taxon>
        <taxon>Pseudomonadati</taxon>
        <taxon>Pseudomonadota</taxon>
        <taxon>Alphaproteobacteria</taxon>
        <taxon>Sphingomonadales</taxon>
        <taxon>Sphingomonadaceae</taxon>
        <taxon>Novosphingobium</taxon>
    </lineage>
</organism>
<dbReference type="EC" id="1.-.-.-" evidence="3"/>
<dbReference type="Gene3D" id="3.40.50.720">
    <property type="entry name" value="NAD(P)-binding Rossmann-like Domain"/>
    <property type="match status" value="1"/>
</dbReference>
<name>A0ABV2CZW3_9SPHN</name>
<dbReference type="PRINTS" id="PR00081">
    <property type="entry name" value="GDHRDH"/>
</dbReference>
<evidence type="ECO:0000256" key="2">
    <source>
        <dbReference type="ARBA" id="ARBA00023002"/>
    </source>
</evidence>
<dbReference type="EMBL" id="JBEWLY010000013">
    <property type="protein sequence ID" value="MET1755156.1"/>
    <property type="molecule type" value="Genomic_DNA"/>
</dbReference>
<evidence type="ECO:0000313" key="4">
    <source>
        <dbReference type="Proteomes" id="UP001548713"/>
    </source>
</evidence>
<proteinExistence type="inferred from homology"/>
<dbReference type="InterPro" id="IPR036291">
    <property type="entry name" value="NAD(P)-bd_dom_sf"/>
</dbReference>
<evidence type="ECO:0000256" key="1">
    <source>
        <dbReference type="ARBA" id="ARBA00006484"/>
    </source>
</evidence>
<evidence type="ECO:0000313" key="3">
    <source>
        <dbReference type="EMBL" id="MET1755156.1"/>
    </source>
</evidence>
<dbReference type="SUPFAM" id="SSF51735">
    <property type="entry name" value="NAD(P)-binding Rossmann-fold domains"/>
    <property type="match status" value="1"/>
</dbReference>
<dbReference type="PANTHER" id="PTHR43669">
    <property type="entry name" value="5-KETO-D-GLUCONATE 5-REDUCTASE"/>
    <property type="match status" value="1"/>
</dbReference>
<comment type="similarity">
    <text evidence="1">Belongs to the short-chain dehydrogenases/reductases (SDR) family.</text>
</comment>
<dbReference type="Proteomes" id="UP001548713">
    <property type="component" value="Unassembled WGS sequence"/>
</dbReference>
<dbReference type="CDD" id="cd05233">
    <property type="entry name" value="SDR_c"/>
    <property type="match status" value="1"/>
</dbReference>
<dbReference type="GO" id="GO:0016491">
    <property type="term" value="F:oxidoreductase activity"/>
    <property type="evidence" value="ECO:0007669"/>
    <property type="project" value="UniProtKB-KW"/>
</dbReference>
<sequence length="248" mass="25212">MTADKGKVMLIAGGSGSIGSAIAREAQTQGWTVAIHGRCADKVNALASQLGVTGPVEGFVADIREGDAAQALVAEVAEQFGRIDAVIDCTACGPVGITGLFAETEPNAFGAFLDQSVGWLERLAHAAYPHLVQDGGTLISFASDAGVFAAPRQTLIGAARAAAIGFIRNFALEAARHGVRAHCISPSFVEGSESAGRMGSERMAKAASRASLGLPSAKDIAPLAVFLCGEGAQKITGQVISINGGLHA</sequence>
<dbReference type="Pfam" id="PF13561">
    <property type="entry name" value="adh_short_C2"/>
    <property type="match status" value="1"/>
</dbReference>
<keyword evidence="2 3" id="KW-0560">Oxidoreductase</keyword>
<gene>
    <name evidence="3" type="ORF">ABVV53_06775</name>
</gene>
<dbReference type="RefSeq" id="WP_353983634.1">
    <property type="nucleotide sequence ID" value="NZ_JBEWLY010000013.1"/>
</dbReference>
<protein>
    <submittedName>
        <fullName evidence="3">SDR family oxidoreductase</fullName>
        <ecNumber evidence="3">1.-.-.-</ecNumber>
    </submittedName>
</protein>
<dbReference type="InterPro" id="IPR002347">
    <property type="entry name" value="SDR_fam"/>
</dbReference>